<organism evidence="2 3">
    <name type="scientific">Streptomyces canarius</name>
    <dbReference type="NCBI Taxonomy" id="285453"/>
    <lineage>
        <taxon>Bacteria</taxon>
        <taxon>Bacillati</taxon>
        <taxon>Actinomycetota</taxon>
        <taxon>Actinomycetes</taxon>
        <taxon>Kitasatosporales</taxon>
        <taxon>Streptomycetaceae</taxon>
        <taxon>Streptomyces</taxon>
    </lineage>
</organism>
<comment type="caution">
    <text evidence="2">The sequence shown here is derived from an EMBL/GenBank/DDBJ whole genome shotgun (WGS) entry which is preliminary data.</text>
</comment>
<gene>
    <name evidence="2" type="ORF">GCM10010345_36530</name>
</gene>
<feature type="domain" description="Transcription regulator HTH AraC N-terminal" evidence="1">
    <location>
        <begin position="2"/>
        <end position="36"/>
    </location>
</feature>
<keyword evidence="3" id="KW-1185">Reference proteome</keyword>
<dbReference type="EMBL" id="BMVN01000011">
    <property type="protein sequence ID" value="GHA28508.1"/>
    <property type="molecule type" value="Genomic_DNA"/>
</dbReference>
<proteinExistence type="predicted"/>
<reference evidence="3" key="1">
    <citation type="journal article" date="2019" name="Int. J. Syst. Evol. Microbiol.">
        <title>The Global Catalogue of Microorganisms (GCM) 10K type strain sequencing project: providing services to taxonomists for standard genome sequencing and annotation.</title>
        <authorList>
            <consortium name="The Broad Institute Genomics Platform"/>
            <consortium name="The Broad Institute Genome Sequencing Center for Infectious Disease"/>
            <person name="Wu L."/>
            <person name="Ma J."/>
        </authorList>
    </citation>
    <scope>NUCLEOTIDE SEQUENCE [LARGE SCALE GENOMIC DNA]</scope>
    <source>
        <strain evidence="3">JCM 4733</strain>
    </source>
</reference>
<dbReference type="Pfam" id="PF06719">
    <property type="entry name" value="AraC_N"/>
    <property type="match status" value="1"/>
</dbReference>
<name>A0ABQ3CQQ3_9ACTN</name>
<protein>
    <recommendedName>
        <fullName evidence="1">Transcription regulator HTH AraC N-terminal domain-containing protein</fullName>
    </recommendedName>
</protein>
<evidence type="ECO:0000259" key="1">
    <source>
        <dbReference type="Pfam" id="PF06719"/>
    </source>
</evidence>
<evidence type="ECO:0000313" key="3">
    <source>
        <dbReference type="Proteomes" id="UP000653644"/>
    </source>
</evidence>
<dbReference type="InterPro" id="IPR009594">
    <property type="entry name" value="Tscrpt_reg_HTH_AraC_N"/>
</dbReference>
<dbReference type="Proteomes" id="UP000653644">
    <property type="component" value="Unassembled WGS sequence"/>
</dbReference>
<sequence length="61" mass="6589">MRTVLKGEPHEYGAGEYLVAPLDLPSTSQVVQADPEARDFTSGASLRSCSTLSYDWYGPPA</sequence>
<evidence type="ECO:0000313" key="2">
    <source>
        <dbReference type="EMBL" id="GHA28508.1"/>
    </source>
</evidence>
<accession>A0ABQ3CQQ3</accession>